<reference evidence="1 2" key="1">
    <citation type="submission" date="2023-10" db="EMBL/GenBank/DDBJ databases">
        <title>Wastewater isolates of ESBL- and carbapenemase-producing Gram-negative bacteria from New Zealand.</title>
        <authorList>
            <person name="Straub C."/>
            <person name="Weaver L."/>
            <person name="Cornelius A."/>
            <person name="Mcgill E."/>
            <person name="Dyet K."/>
            <person name="White L."/>
            <person name="Pattis I."/>
        </authorList>
    </citation>
    <scope>NUCLEOTIDE SEQUENCE [LARGE SCALE GENOMIC DNA]</scope>
    <source>
        <strain evidence="1 2">ESBL35</strain>
    </source>
</reference>
<gene>
    <name evidence="1" type="ORF">V4839_10430</name>
</gene>
<dbReference type="RefSeq" id="WP_128131066.1">
    <property type="nucleotide sequence ID" value="NZ_JAZKLB010000001.1"/>
</dbReference>
<protein>
    <submittedName>
        <fullName evidence="1">Uncharacterized protein</fullName>
    </submittedName>
</protein>
<name>A0ABU7UAA5_LELAM</name>
<dbReference type="EMBL" id="JAZKLI010000001">
    <property type="protein sequence ID" value="MEE9683892.1"/>
    <property type="molecule type" value="Genomic_DNA"/>
</dbReference>
<evidence type="ECO:0000313" key="2">
    <source>
        <dbReference type="Proteomes" id="UP001335910"/>
    </source>
</evidence>
<dbReference type="Proteomes" id="UP001335910">
    <property type="component" value="Unassembled WGS sequence"/>
</dbReference>
<evidence type="ECO:0000313" key="1">
    <source>
        <dbReference type="EMBL" id="MEE9683892.1"/>
    </source>
</evidence>
<accession>A0ABU7UAA5</accession>
<organism evidence="1 2">
    <name type="scientific">Lelliottia amnigena</name>
    <name type="common">Enterobacter amnigenus</name>
    <dbReference type="NCBI Taxonomy" id="61646"/>
    <lineage>
        <taxon>Bacteria</taxon>
        <taxon>Pseudomonadati</taxon>
        <taxon>Pseudomonadota</taxon>
        <taxon>Gammaproteobacteria</taxon>
        <taxon>Enterobacterales</taxon>
        <taxon>Enterobacteriaceae</taxon>
        <taxon>Lelliottia</taxon>
    </lineage>
</organism>
<keyword evidence="2" id="KW-1185">Reference proteome</keyword>
<proteinExistence type="predicted"/>
<comment type="caution">
    <text evidence="1">The sequence shown here is derived from an EMBL/GenBank/DDBJ whole genome shotgun (WGS) entry which is preliminary data.</text>
</comment>
<sequence>MPDSLYFPGHTLSGDAAIKAQWEEGVNYGKCKNSSMFTLIIVIDDDSSIYRFDRKEKTAQ</sequence>